<accession>A0ABU7CTJ9</accession>
<protein>
    <submittedName>
        <fullName evidence="2">Uncharacterized protein</fullName>
    </submittedName>
</protein>
<sequence>MLSANTFTFLVLLSHKKGGMSGGLSPITKTNISESLQSLMSHPALPGSPPPTCPPAHTSFATAPQCRSTVLRLESHQMHSQFLASSSPSFTRVFLQQEAPHY</sequence>
<organism evidence="2 3">
    <name type="scientific">Characodon lateralis</name>
    <dbReference type="NCBI Taxonomy" id="208331"/>
    <lineage>
        <taxon>Eukaryota</taxon>
        <taxon>Metazoa</taxon>
        <taxon>Chordata</taxon>
        <taxon>Craniata</taxon>
        <taxon>Vertebrata</taxon>
        <taxon>Euteleostomi</taxon>
        <taxon>Actinopterygii</taxon>
        <taxon>Neopterygii</taxon>
        <taxon>Teleostei</taxon>
        <taxon>Neoteleostei</taxon>
        <taxon>Acanthomorphata</taxon>
        <taxon>Ovalentaria</taxon>
        <taxon>Atherinomorphae</taxon>
        <taxon>Cyprinodontiformes</taxon>
        <taxon>Goodeidae</taxon>
        <taxon>Characodon</taxon>
    </lineage>
</organism>
<evidence type="ECO:0000256" key="1">
    <source>
        <dbReference type="SAM" id="MobiDB-lite"/>
    </source>
</evidence>
<gene>
    <name evidence="2" type="ORF">CHARACLAT_022991</name>
</gene>
<reference evidence="2 3" key="1">
    <citation type="submission" date="2021-06" db="EMBL/GenBank/DDBJ databases">
        <authorList>
            <person name="Palmer J.M."/>
        </authorList>
    </citation>
    <scope>NUCLEOTIDE SEQUENCE [LARGE SCALE GENOMIC DNA]</scope>
    <source>
        <strain evidence="2 3">CL_MEX2019</strain>
        <tissue evidence="2">Muscle</tissue>
    </source>
</reference>
<keyword evidence="3" id="KW-1185">Reference proteome</keyword>
<dbReference type="Proteomes" id="UP001352852">
    <property type="component" value="Unassembled WGS sequence"/>
</dbReference>
<comment type="caution">
    <text evidence="2">The sequence shown here is derived from an EMBL/GenBank/DDBJ whole genome shotgun (WGS) entry which is preliminary data.</text>
</comment>
<feature type="region of interest" description="Disordered" evidence="1">
    <location>
        <begin position="40"/>
        <end position="59"/>
    </location>
</feature>
<name>A0ABU7CTJ9_9TELE</name>
<proteinExistence type="predicted"/>
<evidence type="ECO:0000313" key="2">
    <source>
        <dbReference type="EMBL" id="MED6265200.1"/>
    </source>
</evidence>
<evidence type="ECO:0000313" key="3">
    <source>
        <dbReference type="Proteomes" id="UP001352852"/>
    </source>
</evidence>
<dbReference type="EMBL" id="JAHUTJ010002391">
    <property type="protein sequence ID" value="MED6265200.1"/>
    <property type="molecule type" value="Genomic_DNA"/>
</dbReference>